<dbReference type="PRINTS" id="PR00599">
    <property type="entry name" value="MAPEPTIDASE"/>
</dbReference>
<comment type="function">
    <text evidence="1 6">Removes the N-terminal methionine from nascent proteins. The N-terminal methionine is often cleaved when the second residue in the primary sequence is small and uncharged (Met-Ala-, Cys, Gly, Pro, Ser, Thr, or Val). Requires deformylation of the N(alpha)-formylated initiator methionine before it can be hydrolyzed.</text>
</comment>
<feature type="binding site" evidence="6">
    <location>
        <position position="204"/>
    </location>
    <ligand>
        <name>a divalent metal cation</name>
        <dbReference type="ChEBI" id="CHEBI:60240"/>
        <label>2</label>
        <note>catalytic</note>
    </ligand>
</feature>
<reference evidence="9 10" key="1">
    <citation type="submission" date="2015-08" db="EMBL/GenBank/DDBJ databases">
        <title>Draft genome sequence of cellulolytic and xylanolytic Paenibacillus sp. A59, isolated from a decaying forest soil from Patagonia, Argentina.</title>
        <authorList>
            <person name="Ghio S."/>
            <person name="Caceres A.M."/>
            <person name="Talia P."/>
            <person name="Grasso D."/>
            <person name="Campos E."/>
        </authorList>
    </citation>
    <scope>NUCLEOTIDE SEQUENCE [LARGE SCALE GENOMIC DNA]</scope>
    <source>
        <strain evidence="9 10">A59</strain>
    </source>
</reference>
<evidence type="ECO:0000259" key="8">
    <source>
        <dbReference type="Pfam" id="PF00557"/>
    </source>
</evidence>
<feature type="binding site" evidence="6">
    <location>
        <position position="80"/>
    </location>
    <ligand>
        <name>substrate</name>
    </ligand>
</feature>
<dbReference type="InterPro" id="IPR001714">
    <property type="entry name" value="Pept_M24_MAP"/>
</dbReference>
<protein>
    <recommendedName>
        <fullName evidence="6 7">Methionine aminopeptidase</fullName>
        <shortName evidence="6">MAP</shortName>
        <shortName evidence="6">MetAP</shortName>
        <ecNumber evidence="6 7">3.4.11.18</ecNumber>
    </recommendedName>
    <alternativeName>
        <fullName evidence="6">Peptidase M</fullName>
    </alternativeName>
</protein>
<comment type="similarity">
    <text evidence="6">Belongs to the peptidase M24A family. Methionine aminopeptidase type 1 subfamily.</text>
</comment>
<evidence type="ECO:0000256" key="3">
    <source>
        <dbReference type="ARBA" id="ARBA00022670"/>
    </source>
</evidence>
<gene>
    <name evidence="6" type="primary">map</name>
    <name evidence="9" type="ORF">AMS66_04835</name>
</gene>
<dbReference type="RefSeq" id="WP_053779713.1">
    <property type="nucleotide sequence ID" value="NZ_LITU01000036.1"/>
</dbReference>
<feature type="binding site" evidence="6">
    <location>
        <position position="171"/>
    </location>
    <ligand>
        <name>a divalent metal cation</name>
        <dbReference type="ChEBI" id="CHEBI:60240"/>
        <label>2</label>
        <note>catalytic</note>
    </ligand>
</feature>
<evidence type="ECO:0000256" key="1">
    <source>
        <dbReference type="ARBA" id="ARBA00002521"/>
    </source>
</evidence>
<keyword evidence="3 6" id="KW-0645">Protease</keyword>
<evidence type="ECO:0000256" key="6">
    <source>
        <dbReference type="HAMAP-Rule" id="MF_01974"/>
    </source>
</evidence>
<evidence type="ECO:0000256" key="7">
    <source>
        <dbReference type="RuleBase" id="RU003653"/>
    </source>
</evidence>
<evidence type="ECO:0000313" key="10">
    <source>
        <dbReference type="Proteomes" id="UP000037688"/>
    </source>
</evidence>
<dbReference type="InterPro" id="IPR000994">
    <property type="entry name" value="Pept_M24"/>
</dbReference>
<proteinExistence type="inferred from homology"/>
<dbReference type="PANTHER" id="PTHR43330">
    <property type="entry name" value="METHIONINE AMINOPEPTIDASE"/>
    <property type="match status" value="1"/>
</dbReference>
<feature type="binding site" evidence="6">
    <location>
        <position position="178"/>
    </location>
    <ligand>
        <name>substrate</name>
    </ligand>
</feature>
<evidence type="ECO:0000313" key="9">
    <source>
        <dbReference type="EMBL" id="KOY17585.1"/>
    </source>
</evidence>
<evidence type="ECO:0000256" key="2">
    <source>
        <dbReference type="ARBA" id="ARBA00022438"/>
    </source>
</evidence>
<dbReference type="NCBIfam" id="TIGR00500">
    <property type="entry name" value="met_pdase_I"/>
    <property type="match status" value="1"/>
</dbReference>
<feature type="binding site" evidence="6">
    <location>
        <position position="236"/>
    </location>
    <ligand>
        <name>a divalent metal cation</name>
        <dbReference type="ChEBI" id="CHEBI:60240"/>
        <label>1</label>
    </ligand>
</feature>
<keyword evidence="5 6" id="KW-0378">Hydrolase</keyword>
<accession>A0A0N0UIB0</accession>
<dbReference type="EC" id="3.4.11.18" evidence="6 7"/>
<name>A0A0N0UIB0_9BACL</name>
<feature type="binding site" evidence="6">
    <location>
        <position position="108"/>
    </location>
    <ligand>
        <name>a divalent metal cation</name>
        <dbReference type="ChEBI" id="CHEBI:60240"/>
        <label>2</label>
        <note>catalytic</note>
    </ligand>
</feature>
<dbReference type="GO" id="GO:0006508">
    <property type="term" value="P:proteolysis"/>
    <property type="evidence" value="ECO:0007669"/>
    <property type="project" value="UniProtKB-KW"/>
</dbReference>
<dbReference type="PATRIC" id="fig|1705561.3.peg.651"/>
<dbReference type="EMBL" id="LITU01000036">
    <property type="protein sequence ID" value="KOY17585.1"/>
    <property type="molecule type" value="Genomic_DNA"/>
</dbReference>
<dbReference type="GO" id="GO:0004239">
    <property type="term" value="F:initiator methionyl aminopeptidase activity"/>
    <property type="evidence" value="ECO:0007669"/>
    <property type="project" value="UniProtKB-UniRule"/>
</dbReference>
<dbReference type="GO" id="GO:0005829">
    <property type="term" value="C:cytosol"/>
    <property type="evidence" value="ECO:0007669"/>
    <property type="project" value="TreeGrafter"/>
</dbReference>
<sequence>MHVDPILKTKEEIGYMREAGRILRSCHEHIEKWLTPGVTTGDINERVEAFLAERGATPEQKGYKGYPYATCASVNEVVCHGFPDDRELSTGDVVTIDMVVNKDGWLADSAWTYGIGEQRKSIRKLMKRTERALHKAIALAVPGNTLGDIGNAIERTARFYRYGIVKPLIGHGIGQYIHEPPNVLPYGKRRTGMMLTEGMVITIEPIFTRGSSGAVVWDEDGWTVRTVDGSWGVQYEHTVAITGDGPLILTDGT</sequence>
<dbReference type="Proteomes" id="UP000037688">
    <property type="component" value="Unassembled WGS sequence"/>
</dbReference>
<comment type="catalytic activity">
    <reaction evidence="6 7">
        <text>Release of N-terminal amino acids, preferentially methionine, from peptides and arylamides.</text>
        <dbReference type="EC" id="3.4.11.18"/>
    </reaction>
</comment>
<comment type="caution">
    <text evidence="9">The sequence shown here is derived from an EMBL/GenBank/DDBJ whole genome shotgun (WGS) entry which is preliminary data.</text>
</comment>
<keyword evidence="2 6" id="KW-0031">Aminopeptidase</keyword>
<feature type="domain" description="Peptidase M24" evidence="8">
    <location>
        <begin position="15"/>
        <end position="242"/>
    </location>
</feature>
<evidence type="ECO:0000256" key="5">
    <source>
        <dbReference type="ARBA" id="ARBA00022801"/>
    </source>
</evidence>
<keyword evidence="10" id="KW-1185">Reference proteome</keyword>
<feature type="binding site" evidence="6">
    <location>
        <position position="236"/>
    </location>
    <ligand>
        <name>a divalent metal cation</name>
        <dbReference type="ChEBI" id="CHEBI:60240"/>
        <label>2</label>
        <note>catalytic</note>
    </ligand>
</feature>
<dbReference type="InterPro" id="IPR036005">
    <property type="entry name" value="Creatinase/aminopeptidase-like"/>
</dbReference>
<dbReference type="InterPro" id="IPR002467">
    <property type="entry name" value="Pept_M24A_MAP1"/>
</dbReference>
<dbReference type="AlphaFoldDB" id="A0A0N0UIB0"/>
<dbReference type="PANTHER" id="PTHR43330:SF17">
    <property type="entry name" value="METHIONINE AMINOPEPTIDASE"/>
    <property type="match status" value="1"/>
</dbReference>
<comment type="subunit">
    <text evidence="6">Monomer.</text>
</comment>
<dbReference type="GO" id="GO:0046872">
    <property type="term" value="F:metal ion binding"/>
    <property type="evidence" value="ECO:0007669"/>
    <property type="project" value="UniProtKB-UniRule"/>
</dbReference>
<evidence type="ECO:0000256" key="4">
    <source>
        <dbReference type="ARBA" id="ARBA00022723"/>
    </source>
</evidence>
<feature type="binding site" evidence="6">
    <location>
        <position position="97"/>
    </location>
    <ligand>
        <name>a divalent metal cation</name>
        <dbReference type="ChEBI" id="CHEBI:60240"/>
        <label>1</label>
    </ligand>
</feature>
<dbReference type="HAMAP" id="MF_01974">
    <property type="entry name" value="MetAP_1"/>
    <property type="match status" value="1"/>
</dbReference>
<dbReference type="CDD" id="cd01086">
    <property type="entry name" value="MetAP1"/>
    <property type="match status" value="1"/>
</dbReference>
<comment type="cofactor">
    <cofactor evidence="6">
        <name>Co(2+)</name>
        <dbReference type="ChEBI" id="CHEBI:48828"/>
    </cofactor>
    <cofactor evidence="6">
        <name>Zn(2+)</name>
        <dbReference type="ChEBI" id="CHEBI:29105"/>
    </cofactor>
    <cofactor evidence="6">
        <name>Mn(2+)</name>
        <dbReference type="ChEBI" id="CHEBI:29035"/>
    </cofactor>
    <cofactor evidence="6">
        <name>Fe(2+)</name>
        <dbReference type="ChEBI" id="CHEBI:29033"/>
    </cofactor>
    <text evidence="6">Binds 2 divalent metal cations per subunit. Has a high-affinity and a low affinity metal-binding site. The true nature of the physiological cofactor is under debate. The enzyme is active with cobalt, zinc, manganese or divalent iron ions. Most likely, methionine aminopeptidases function as mononuclear Fe(2+)-metalloproteases under physiological conditions, and the catalytically relevant metal-binding site has been assigned to the histidine-containing high-affinity site.</text>
</comment>
<feature type="binding site" evidence="6">
    <location>
        <position position="108"/>
    </location>
    <ligand>
        <name>a divalent metal cation</name>
        <dbReference type="ChEBI" id="CHEBI:60240"/>
        <label>1</label>
    </ligand>
</feature>
<dbReference type="Gene3D" id="3.90.230.10">
    <property type="entry name" value="Creatinase/methionine aminopeptidase superfamily"/>
    <property type="match status" value="1"/>
</dbReference>
<dbReference type="Pfam" id="PF00557">
    <property type="entry name" value="Peptidase_M24"/>
    <property type="match status" value="1"/>
</dbReference>
<dbReference type="SUPFAM" id="SSF55920">
    <property type="entry name" value="Creatinase/aminopeptidase"/>
    <property type="match status" value="1"/>
</dbReference>
<dbReference type="OrthoDB" id="9802055at2"/>
<organism evidence="9 10">
    <name type="scientific">Paenibacillus xylanivorans</name>
    <dbReference type="NCBI Taxonomy" id="1705561"/>
    <lineage>
        <taxon>Bacteria</taxon>
        <taxon>Bacillati</taxon>
        <taxon>Bacillota</taxon>
        <taxon>Bacilli</taxon>
        <taxon>Bacillales</taxon>
        <taxon>Paenibacillaceae</taxon>
        <taxon>Paenibacillus</taxon>
    </lineage>
</organism>
<keyword evidence="4 6" id="KW-0479">Metal-binding</keyword>
<dbReference type="GO" id="GO:0070006">
    <property type="term" value="F:metalloaminopeptidase activity"/>
    <property type="evidence" value="ECO:0007669"/>
    <property type="project" value="UniProtKB-UniRule"/>
</dbReference>